<accession>A0ABR9IGS3</accession>
<evidence type="ECO:0000313" key="4">
    <source>
        <dbReference type="Proteomes" id="UP000631670"/>
    </source>
</evidence>
<keyword evidence="1" id="KW-0472">Membrane</keyword>
<keyword evidence="1" id="KW-1133">Transmembrane helix</keyword>
<dbReference type="InterPro" id="IPR025642">
    <property type="entry name" value="DUF4342"/>
</dbReference>
<reference evidence="3 4" key="1">
    <citation type="submission" date="2020-10" db="EMBL/GenBank/DDBJ databases">
        <title>Sequencing the genomes of 1000 actinobacteria strains.</title>
        <authorList>
            <person name="Klenk H.-P."/>
        </authorList>
    </citation>
    <scope>NUCLEOTIDE SEQUENCE [LARGE SCALE GENOMIC DNA]</scope>
    <source>
        <strain evidence="3 4">DSM 44653</strain>
    </source>
</reference>
<evidence type="ECO:0000259" key="2">
    <source>
        <dbReference type="Pfam" id="PF14242"/>
    </source>
</evidence>
<dbReference type="Pfam" id="PF14242">
    <property type="entry name" value="DUF4342"/>
    <property type="match status" value="1"/>
</dbReference>
<name>A0ABR9IGS3_9PSEU</name>
<sequence>MTVDSPTTKRTERFRGQELVARVKELIHQGNVRRIRVKNDEGHTVLEIPVTAGVVAAIAAPVVTAIGAIAALAKEWTIEVDHLATPENAEKPEEGTGE</sequence>
<proteinExistence type="predicted"/>
<feature type="transmembrane region" description="Helical" evidence="1">
    <location>
        <begin position="48"/>
        <end position="73"/>
    </location>
</feature>
<organism evidence="3 4">
    <name type="scientific">Amycolatopsis lexingtonensis</name>
    <dbReference type="NCBI Taxonomy" id="218822"/>
    <lineage>
        <taxon>Bacteria</taxon>
        <taxon>Bacillati</taxon>
        <taxon>Actinomycetota</taxon>
        <taxon>Actinomycetes</taxon>
        <taxon>Pseudonocardiales</taxon>
        <taxon>Pseudonocardiaceae</taxon>
        <taxon>Amycolatopsis</taxon>
    </lineage>
</organism>
<protein>
    <recommendedName>
        <fullName evidence="2">DUF4342 domain-containing protein</fullName>
    </recommendedName>
</protein>
<comment type="caution">
    <text evidence="3">The sequence shown here is derived from an EMBL/GenBank/DDBJ whole genome shotgun (WGS) entry which is preliminary data.</text>
</comment>
<gene>
    <name evidence="3" type="ORF">H4696_009482</name>
</gene>
<dbReference type="EMBL" id="JADBEG010000001">
    <property type="protein sequence ID" value="MBE1502382.1"/>
    <property type="molecule type" value="Genomic_DNA"/>
</dbReference>
<keyword evidence="1" id="KW-0812">Transmembrane</keyword>
<feature type="domain" description="DUF4342" evidence="2">
    <location>
        <begin position="9"/>
        <end position="81"/>
    </location>
</feature>
<evidence type="ECO:0000313" key="3">
    <source>
        <dbReference type="EMBL" id="MBE1502382.1"/>
    </source>
</evidence>
<dbReference type="Proteomes" id="UP000631670">
    <property type="component" value="Unassembled WGS sequence"/>
</dbReference>
<keyword evidence="4" id="KW-1185">Reference proteome</keyword>
<evidence type="ECO:0000256" key="1">
    <source>
        <dbReference type="SAM" id="Phobius"/>
    </source>
</evidence>
<dbReference type="RefSeq" id="WP_086863956.1">
    <property type="nucleotide sequence ID" value="NZ_JADBEG010000001.1"/>
</dbReference>